<organism evidence="2 3">
    <name type="scientific">Dreissena polymorpha</name>
    <name type="common">Zebra mussel</name>
    <name type="synonym">Mytilus polymorpha</name>
    <dbReference type="NCBI Taxonomy" id="45954"/>
    <lineage>
        <taxon>Eukaryota</taxon>
        <taxon>Metazoa</taxon>
        <taxon>Spiralia</taxon>
        <taxon>Lophotrochozoa</taxon>
        <taxon>Mollusca</taxon>
        <taxon>Bivalvia</taxon>
        <taxon>Autobranchia</taxon>
        <taxon>Heteroconchia</taxon>
        <taxon>Euheterodonta</taxon>
        <taxon>Imparidentia</taxon>
        <taxon>Neoheterodontei</taxon>
        <taxon>Myida</taxon>
        <taxon>Dreissenoidea</taxon>
        <taxon>Dreissenidae</taxon>
        <taxon>Dreissena</taxon>
    </lineage>
</organism>
<keyword evidence="3" id="KW-1185">Reference proteome</keyword>
<dbReference type="AlphaFoldDB" id="A0A9D4JCZ6"/>
<dbReference type="Proteomes" id="UP000828390">
    <property type="component" value="Unassembled WGS sequence"/>
</dbReference>
<comment type="caution">
    <text evidence="2">The sequence shown here is derived from an EMBL/GenBank/DDBJ whole genome shotgun (WGS) entry which is preliminary data.</text>
</comment>
<evidence type="ECO:0000313" key="2">
    <source>
        <dbReference type="EMBL" id="KAH3808431.1"/>
    </source>
</evidence>
<accession>A0A9D4JCZ6</accession>
<name>A0A9D4JCZ6_DREPO</name>
<dbReference type="EMBL" id="JAIWYP010000006">
    <property type="protein sequence ID" value="KAH3808431.1"/>
    <property type="molecule type" value="Genomic_DNA"/>
</dbReference>
<reference evidence="2" key="2">
    <citation type="submission" date="2020-11" db="EMBL/GenBank/DDBJ databases">
        <authorList>
            <person name="McCartney M.A."/>
            <person name="Auch B."/>
            <person name="Kono T."/>
            <person name="Mallez S."/>
            <person name="Becker A."/>
            <person name="Gohl D.M."/>
            <person name="Silverstein K.A.T."/>
            <person name="Koren S."/>
            <person name="Bechman K.B."/>
            <person name="Herman A."/>
            <person name="Abrahante J.E."/>
            <person name="Garbe J."/>
        </authorList>
    </citation>
    <scope>NUCLEOTIDE SEQUENCE</scope>
    <source>
        <strain evidence="2">Duluth1</strain>
        <tissue evidence="2">Whole animal</tissue>
    </source>
</reference>
<proteinExistence type="predicted"/>
<sequence length="87" mass="9879">MEYDSFKITNETANGENEDNGKGESQRSGKIVQDVSFEEFIKLYGFDPRVLDDTLDHVTSNEVATIPVPELNEEFDDITLVLFKSVF</sequence>
<reference evidence="2" key="1">
    <citation type="journal article" date="2019" name="bioRxiv">
        <title>The Genome of the Zebra Mussel, Dreissena polymorpha: A Resource for Invasive Species Research.</title>
        <authorList>
            <person name="McCartney M.A."/>
            <person name="Auch B."/>
            <person name="Kono T."/>
            <person name="Mallez S."/>
            <person name="Zhang Y."/>
            <person name="Obille A."/>
            <person name="Becker A."/>
            <person name="Abrahante J.E."/>
            <person name="Garbe J."/>
            <person name="Badalamenti J.P."/>
            <person name="Herman A."/>
            <person name="Mangelson H."/>
            <person name="Liachko I."/>
            <person name="Sullivan S."/>
            <person name="Sone E.D."/>
            <person name="Koren S."/>
            <person name="Silverstein K.A.T."/>
            <person name="Beckman K.B."/>
            <person name="Gohl D.M."/>
        </authorList>
    </citation>
    <scope>NUCLEOTIDE SEQUENCE</scope>
    <source>
        <strain evidence="2">Duluth1</strain>
        <tissue evidence="2">Whole animal</tissue>
    </source>
</reference>
<protein>
    <submittedName>
        <fullName evidence="2">Uncharacterized protein</fullName>
    </submittedName>
</protein>
<feature type="region of interest" description="Disordered" evidence="1">
    <location>
        <begin position="1"/>
        <end position="29"/>
    </location>
</feature>
<gene>
    <name evidence="2" type="ORF">DPMN_136785</name>
</gene>
<evidence type="ECO:0000313" key="3">
    <source>
        <dbReference type="Proteomes" id="UP000828390"/>
    </source>
</evidence>
<evidence type="ECO:0000256" key="1">
    <source>
        <dbReference type="SAM" id="MobiDB-lite"/>
    </source>
</evidence>